<sequence>MQLIQVIAQLDAADDIAVELYAVVIEHYAVIDKRGIAEFCRDIELPEAEKTVRFAMRLAKRLH</sequence>
<protein>
    <submittedName>
        <fullName evidence="1">Uncharacterized protein</fullName>
    </submittedName>
</protein>
<dbReference type="AlphaFoldDB" id="A0A1W0D1X4"/>
<reference evidence="1 2" key="1">
    <citation type="submission" date="2017-02" db="EMBL/GenBank/DDBJ databases">
        <title>Chromobacterium haemolyticum H5244.</title>
        <authorList>
            <person name="Gulvik C.A."/>
        </authorList>
    </citation>
    <scope>NUCLEOTIDE SEQUENCE [LARGE SCALE GENOMIC DNA]</scope>
    <source>
        <strain evidence="1 2">H5244</strain>
    </source>
</reference>
<evidence type="ECO:0000313" key="2">
    <source>
        <dbReference type="Proteomes" id="UP000192721"/>
    </source>
</evidence>
<accession>A0A1W0D1X4</accession>
<proteinExistence type="predicted"/>
<gene>
    <name evidence="1" type="ORF">B0T45_09285</name>
</gene>
<name>A0A1W0D1X4_9NEIS</name>
<dbReference type="RefSeq" id="WP_081555294.1">
    <property type="nucleotide sequence ID" value="NZ_MUKV01000009.1"/>
</dbReference>
<dbReference type="Proteomes" id="UP000192721">
    <property type="component" value="Unassembled WGS sequence"/>
</dbReference>
<comment type="caution">
    <text evidence="1">The sequence shown here is derived from an EMBL/GenBank/DDBJ whole genome shotgun (WGS) entry which is preliminary data.</text>
</comment>
<evidence type="ECO:0000313" key="1">
    <source>
        <dbReference type="EMBL" id="OQS41017.1"/>
    </source>
</evidence>
<organism evidence="1 2">
    <name type="scientific">Chromobacterium haemolyticum</name>
    <dbReference type="NCBI Taxonomy" id="394935"/>
    <lineage>
        <taxon>Bacteria</taxon>
        <taxon>Pseudomonadati</taxon>
        <taxon>Pseudomonadota</taxon>
        <taxon>Betaproteobacteria</taxon>
        <taxon>Neisseriales</taxon>
        <taxon>Chromobacteriaceae</taxon>
        <taxon>Chromobacterium</taxon>
    </lineage>
</organism>
<dbReference type="EMBL" id="MUKV01000009">
    <property type="protein sequence ID" value="OQS41017.1"/>
    <property type="molecule type" value="Genomic_DNA"/>
</dbReference>